<feature type="compositionally biased region" description="Basic and acidic residues" evidence="2">
    <location>
        <begin position="707"/>
        <end position="723"/>
    </location>
</feature>
<accession>A0A0B7G2V2</accession>
<dbReference type="Gene3D" id="3.40.50.880">
    <property type="match status" value="1"/>
</dbReference>
<dbReference type="STRING" id="1108050.A0A0B7G2V2"/>
<dbReference type="Pfam" id="PF01965">
    <property type="entry name" value="DJ-1_PfpI"/>
    <property type="match status" value="1"/>
</dbReference>
<dbReference type="CDD" id="cd00102">
    <property type="entry name" value="IPT"/>
    <property type="match status" value="1"/>
</dbReference>
<dbReference type="OrthoDB" id="71307at2759"/>
<evidence type="ECO:0000313" key="4">
    <source>
        <dbReference type="EMBL" id="CEL62818.1"/>
    </source>
</evidence>
<evidence type="ECO:0000259" key="3">
    <source>
        <dbReference type="SMART" id="SM00429"/>
    </source>
</evidence>
<dbReference type="Pfam" id="PF01833">
    <property type="entry name" value="TIG"/>
    <property type="match status" value="1"/>
</dbReference>
<dbReference type="PROSITE" id="PS50297">
    <property type="entry name" value="ANK_REP_REGION"/>
    <property type="match status" value="1"/>
</dbReference>
<dbReference type="Pfam" id="PF12796">
    <property type="entry name" value="Ank_2"/>
    <property type="match status" value="1"/>
</dbReference>
<dbReference type="SMART" id="SM00429">
    <property type="entry name" value="IPT"/>
    <property type="match status" value="1"/>
</dbReference>
<organism evidence="4 5">
    <name type="scientific">Thanatephorus cucumeris (strain AG1-IB / isolate 7/3/14)</name>
    <name type="common">Lettuce bottom rot fungus</name>
    <name type="synonym">Rhizoctonia solani</name>
    <dbReference type="NCBI Taxonomy" id="1108050"/>
    <lineage>
        <taxon>Eukaryota</taxon>
        <taxon>Fungi</taxon>
        <taxon>Dikarya</taxon>
        <taxon>Basidiomycota</taxon>
        <taxon>Agaricomycotina</taxon>
        <taxon>Agaricomycetes</taxon>
        <taxon>Cantharellales</taxon>
        <taxon>Ceratobasidiaceae</taxon>
        <taxon>Rhizoctonia</taxon>
        <taxon>Rhizoctonia solani AG-1</taxon>
    </lineage>
</organism>
<dbReference type="PANTHER" id="PTHR43130:SF15">
    <property type="entry name" value="THIJ_PFPI FAMILY PROTEIN (AFU_ORTHOLOGUE AFUA_5G14240)"/>
    <property type="match status" value="1"/>
</dbReference>
<dbReference type="InterPro" id="IPR002110">
    <property type="entry name" value="Ankyrin_rpt"/>
</dbReference>
<dbReference type="Proteomes" id="UP000059188">
    <property type="component" value="Unassembled WGS sequence"/>
</dbReference>
<feature type="region of interest" description="Disordered" evidence="2">
    <location>
        <begin position="702"/>
        <end position="723"/>
    </location>
</feature>
<dbReference type="InterPro" id="IPR029062">
    <property type="entry name" value="Class_I_gatase-like"/>
</dbReference>
<gene>
    <name evidence="4" type="ORF">RSOLAG1IB_10502</name>
</gene>
<dbReference type="InterPro" id="IPR036770">
    <property type="entry name" value="Ankyrin_rpt-contain_sf"/>
</dbReference>
<dbReference type="CDD" id="cd03139">
    <property type="entry name" value="GATase1_PfpI_2"/>
    <property type="match status" value="1"/>
</dbReference>
<feature type="repeat" description="ANK" evidence="1">
    <location>
        <begin position="757"/>
        <end position="789"/>
    </location>
</feature>
<dbReference type="AlphaFoldDB" id="A0A0B7G2V2"/>
<evidence type="ECO:0000256" key="1">
    <source>
        <dbReference type="PROSITE-ProRule" id="PRU00023"/>
    </source>
</evidence>
<dbReference type="InterPro" id="IPR052158">
    <property type="entry name" value="INH-QAR"/>
</dbReference>
<evidence type="ECO:0000313" key="5">
    <source>
        <dbReference type="Proteomes" id="UP000059188"/>
    </source>
</evidence>
<keyword evidence="5" id="KW-1185">Reference proteome</keyword>
<protein>
    <submittedName>
        <fullName evidence="4">Ankyrin and IPT/TIG repeat-containing protein C26H5,05</fullName>
    </submittedName>
</protein>
<feature type="domain" description="IPT/TIG" evidence="3">
    <location>
        <begin position="558"/>
        <end position="645"/>
    </location>
</feature>
<dbReference type="SUPFAM" id="SSF81296">
    <property type="entry name" value="E set domains"/>
    <property type="match status" value="1"/>
</dbReference>
<dbReference type="InterPro" id="IPR002909">
    <property type="entry name" value="IPT_dom"/>
</dbReference>
<feature type="region of interest" description="Disordered" evidence="2">
    <location>
        <begin position="211"/>
        <end position="235"/>
    </location>
</feature>
<feature type="region of interest" description="Disordered" evidence="2">
    <location>
        <begin position="1"/>
        <end position="37"/>
    </location>
</feature>
<feature type="region of interest" description="Disordered" evidence="2">
    <location>
        <begin position="847"/>
        <end position="905"/>
    </location>
</feature>
<dbReference type="InterPro" id="IPR002818">
    <property type="entry name" value="DJ-1/PfpI"/>
</dbReference>
<dbReference type="InterPro" id="IPR013783">
    <property type="entry name" value="Ig-like_fold"/>
</dbReference>
<dbReference type="SMART" id="SM00248">
    <property type="entry name" value="ANK"/>
    <property type="match status" value="2"/>
</dbReference>
<name>A0A0B7G2V2_THACB</name>
<dbReference type="EMBL" id="LN679170">
    <property type="protein sequence ID" value="CEL62818.1"/>
    <property type="molecule type" value="Genomic_DNA"/>
</dbReference>
<feature type="compositionally biased region" description="Acidic residues" evidence="2">
    <location>
        <begin position="847"/>
        <end position="858"/>
    </location>
</feature>
<dbReference type="SUPFAM" id="SSF48403">
    <property type="entry name" value="Ankyrin repeat"/>
    <property type="match status" value="1"/>
</dbReference>
<feature type="compositionally biased region" description="Low complexity" evidence="2">
    <location>
        <begin position="401"/>
        <end position="424"/>
    </location>
</feature>
<reference evidence="4 5" key="1">
    <citation type="submission" date="2014-11" db="EMBL/GenBank/DDBJ databases">
        <authorList>
            <person name="Wibberg Daniel"/>
        </authorList>
    </citation>
    <scope>NUCLEOTIDE SEQUENCE [LARGE SCALE GENOMIC DNA]</scope>
    <source>
        <strain evidence="4">Rhizoctonia solani AG1-IB 7/3/14</strain>
    </source>
</reference>
<feature type="region of interest" description="Disordered" evidence="2">
    <location>
        <begin position="372"/>
        <end position="448"/>
    </location>
</feature>
<proteinExistence type="predicted"/>
<keyword evidence="1" id="KW-0040">ANK repeat</keyword>
<feature type="compositionally biased region" description="Basic and acidic residues" evidence="2">
    <location>
        <begin position="289"/>
        <end position="304"/>
    </location>
</feature>
<sequence>MRRRSSSPNTPSSDSSPSSSDLPLAAPPIEPIDAAGAGKEYDEARLFRAFINDNAFDSSITPVVQTANIEYDGLHSVLSTAQRYHVPPPTHVVKPSALIPASVPARAADEDIIEDQPEPESETKPSPDVQVVHPLKENCNNLPIRVRNVPLQGAKSRVETQLKVTIDLVWDPTPRTHFHHASLSSSGYSADAKEELAPTVGSWEWLSLPQGSATKRRGRKEAKIGTGTTPPIMITDDHKSTARKVQAQQSVAPGGAGLVPPTSAATVMPAGPSLVAAIGASTMGGSRKGSKDKGGAKHRMKPYDRSRASSIGLTGVVKEEASILPGASNYATPSTQGYTSPPPQSPTLFTAGAFGMQSALLGDVQGMTMLSPSRSAFLSPPRSPIHSRAHTRPHSPVQMMSHPPSSNHAPSPSHTSMHSPSHTALHSPIHTTAHSRAHSPSRGMLSNGMQGDFMNSLLGSNDGLLCMNGDPLLGIDNDTLMANAFAGADTQMFDPSATDPTNPDWEAMLQELTNQPPTSAPKPPASQGAIYVEHPSWGVPSTWPTESIDLSPPETTPIPRVSRVVPNSGPIQGGIEVTLLGENFSRAYECKFGDYVATETALWGGNTLVCLLPPAAQAGAVSVRIKGYETVPLRPGEREVMFTYKDDTVDRSLMELALRVVGQRMTGRQEEPCNIARRIVAVGEMQNNSNVVVTRLAQSVIESDVTPQHDESESTEQEGRAPTRQEELVQFLKLLDVPNVGSRGVSTSSAVSLQNETGHTLLHLCSVLGFDALATDLVSRGADPDVRDATGQTPLHLATLRGEVACVRVLLQAGADTEIVNAYGMAPVDVAREHARSEILALLEGVDDENDVVEEEESELRAPSPDESTGADADESDLEADDERRSRVPAEASSEEDIDAYIKSRPGWPTPNVEFDLDYVAESMDPVTPSGGARILPSKSFAEVEGKQFDIILVPGGPGARPNVISPTVHEFVRKQAAQAKYVLSVCTGSWILADAGVLDGKRATSNKAAFKDLVASTSKVVQWVPKARWVVDGKIWTASGVTAGADMGYAFMVEITGDEFATRVKNTVELHASGPDDDEYAEVWGLV</sequence>
<dbReference type="Gene3D" id="1.25.40.20">
    <property type="entry name" value="Ankyrin repeat-containing domain"/>
    <property type="match status" value="1"/>
</dbReference>
<dbReference type="SUPFAM" id="SSF52317">
    <property type="entry name" value="Class I glutamine amidotransferase-like"/>
    <property type="match status" value="1"/>
</dbReference>
<dbReference type="PROSITE" id="PS50088">
    <property type="entry name" value="ANK_REPEAT"/>
    <property type="match status" value="2"/>
</dbReference>
<feature type="compositionally biased region" description="Low complexity" evidence="2">
    <location>
        <begin position="224"/>
        <end position="234"/>
    </location>
</feature>
<feature type="compositionally biased region" description="Low complexity" evidence="2">
    <location>
        <begin position="1"/>
        <end position="24"/>
    </location>
</feature>
<dbReference type="Gene3D" id="2.60.40.10">
    <property type="entry name" value="Immunoglobulins"/>
    <property type="match status" value="1"/>
</dbReference>
<feature type="region of interest" description="Disordered" evidence="2">
    <location>
        <begin position="281"/>
        <end position="304"/>
    </location>
</feature>
<dbReference type="InterPro" id="IPR014756">
    <property type="entry name" value="Ig_E-set"/>
</dbReference>
<evidence type="ECO:0000256" key="2">
    <source>
        <dbReference type="SAM" id="MobiDB-lite"/>
    </source>
</evidence>
<feature type="repeat" description="ANK" evidence="1">
    <location>
        <begin position="790"/>
        <end position="822"/>
    </location>
</feature>
<dbReference type="CDD" id="cd22541">
    <property type="entry name" value="SP5_N"/>
    <property type="match status" value="1"/>
</dbReference>
<dbReference type="PANTHER" id="PTHR43130">
    <property type="entry name" value="ARAC-FAMILY TRANSCRIPTIONAL REGULATOR"/>
    <property type="match status" value="1"/>
</dbReference>
<feature type="compositionally biased region" description="Acidic residues" evidence="2">
    <location>
        <begin position="872"/>
        <end position="881"/>
    </location>
</feature>